<reference evidence="12 13" key="1">
    <citation type="submission" date="2019-10" db="EMBL/GenBank/DDBJ databases">
        <title>Genomic analysis of Raineyella sp. CBA3103.</title>
        <authorList>
            <person name="Roh S.W."/>
        </authorList>
    </citation>
    <scope>NUCLEOTIDE SEQUENCE [LARGE SCALE GENOMIC DNA]</scope>
    <source>
        <strain evidence="12 13">CBA3103</strain>
    </source>
</reference>
<gene>
    <name evidence="12" type="ORF">Rai3103_14730</name>
</gene>
<accession>A0A5Q2FFT3</accession>
<feature type="transmembrane region" description="Helical" evidence="11">
    <location>
        <begin position="191"/>
        <end position="212"/>
    </location>
</feature>
<comment type="subcellular location">
    <subcellularLocation>
        <location evidence="1">Cell membrane</location>
        <topology evidence="1">Multi-pass membrane protein</topology>
    </subcellularLocation>
</comment>
<feature type="transmembrane region" description="Helical" evidence="11">
    <location>
        <begin position="304"/>
        <end position="324"/>
    </location>
</feature>
<keyword evidence="13" id="KW-1185">Reference proteome</keyword>
<evidence type="ECO:0000256" key="5">
    <source>
        <dbReference type="ARBA" id="ARBA00022597"/>
    </source>
</evidence>
<dbReference type="PANTHER" id="PTHR32196:SF32">
    <property type="entry name" value="XYLOSE TRANSPORT SYSTEM PERMEASE PROTEIN XYLH"/>
    <property type="match status" value="1"/>
</dbReference>
<comment type="function">
    <text evidence="9">Part of the binding-protein-dependent transport system for D-xylose. Probably responsible for the translocation of the substrate across the membrane.</text>
</comment>
<keyword evidence="8 11" id="KW-0472">Membrane</keyword>
<evidence type="ECO:0000256" key="11">
    <source>
        <dbReference type="SAM" id="Phobius"/>
    </source>
</evidence>
<dbReference type="GO" id="GO:0005886">
    <property type="term" value="C:plasma membrane"/>
    <property type="evidence" value="ECO:0007669"/>
    <property type="project" value="UniProtKB-SubCell"/>
</dbReference>
<name>A0A5Q2FFT3_9ACTN</name>
<dbReference type="EMBL" id="CP045725">
    <property type="protein sequence ID" value="QGF25271.1"/>
    <property type="molecule type" value="Genomic_DNA"/>
</dbReference>
<evidence type="ECO:0000256" key="8">
    <source>
        <dbReference type="ARBA" id="ARBA00023136"/>
    </source>
</evidence>
<keyword evidence="3" id="KW-1003">Cell membrane</keyword>
<evidence type="ECO:0000256" key="6">
    <source>
        <dbReference type="ARBA" id="ARBA00022692"/>
    </source>
</evidence>
<feature type="transmembrane region" description="Helical" evidence="11">
    <location>
        <begin position="122"/>
        <end position="144"/>
    </location>
</feature>
<evidence type="ECO:0000256" key="7">
    <source>
        <dbReference type="ARBA" id="ARBA00022989"/>
    </source>
</evidence>
<evidence type="ECO:0000256" key="10">
    <source>
        <dbReference type="ARBA" id="ARBA00035686"/>
    </source>
</evidence>
<dbReference type="InterPro" id="IPR001851">
    <property type="entry name" value="ABC_transp_permease"/>
</dbReference>
<evidence type="ECO:0000256" key="9">
    <source>
        <dbReference type="ARBA" id="ARBA00035611"/>
    </source>
</evidence>
<keyword evidence="7 11" id="KW-1133">Transmembrane helix</keyword>
<evidence type="ECO:0000256" key="3">
    <source>
        <dbReference type="ARBA" id="ARBA00022475"/>
    </source>
</evidence>
<organism evidence="12 13">
    <name type="scientific">Raineyella fluvialis</name>
    <dbReference type="NCBI Taxonomy" id="2662261"/>
    <lineage>
        <taxon>Bacteria</taxon>
        <taxon>Bacillati</taxon>
        <taxon>Actinomycetota</taxon>
        <taxon>Actinomycetes</taxon>
        <taxon>Propionibacteriales</taxon>
        <taxon>Propionibacteriaceae</taxon>
        <taxon>Raineyella</taxon>
    </lineage>
</organism>
<keyword evidence="6 11" id="KW-0812">Transmembrane</keyword>
<feature type="transmembrane region" description="Helical" evidence="11">
    <location>
        <begin position="45"/>
        <end position="65"/>
    </location>
</feature>
<feature type="transmembrane region" description="Helical" evidence="11">
    <location>
        <begin position="71"/>
        <end position="93"/>
    </location>
</feature>
<feature type="transmembrane region" description="Helical" evidence="11">
    <location>
        <begin position="257"/>
        <end position="275"/>
    </location>
</feature>
<dbReference type="Proteomes" id="UP000386847">
    <property type="component" value="Chromosome"/>
</dbReference>
<protein>
    <recommendedName>
        <fullName evidence="10">Xylose transport system permease protein XylH</fullName>
    </recommendedName>
</protein>
<keyword evidence="5" id="KW-0762">Sugar transport</keyword>
<dbReference type="PANTHER" id="PTHR32196">
    <property type="entry name" value="ABC TRANSPORTER PERMEASE PROTEIN YPHD-RELATED-RELATED"/>
    <property type="match status" value="1"/>
</dbReference>
<dbReference type="GO" id="GO:0022857">
    <property type="term" value="F:transmembrane transporter activity"/>
    <property type="evidence" value="ECO:0007669"/>
    <property type="project" value="InterPro"/>
</dbReference>
<evidence type="ECO:0000313" key="13">
    <source>
        <dbReference type="Proteomes" id="UP000386847"/>
    </source>
</evidence>
<evidence type="ECO:0000256" key="2">
    <source>
        <dbReference type="ARBA" id="ARBA00022448"/>
    </source>
</evidence>
<keyword evidence="2" id="KW-0813">Transport</keyword>
<dbReference type="KEGG" id="rain:Rai3103_14730"/>
<evidence type="ECO:0000256" key="1">
    <source>
        <dbReference type="ARBA" id="ARBA00004651"/>
    </source>
</evidence>
<evidence type="ECO:0000256" key="4">
    <source>
        <dbReference type="ARBA" id="ARBA00022519"/>
    </source>
</evidence>
<dbReference type="CDD" id="cd06579">
    <property type="entry name" value="TM_PBP1_transp_AraH_like"/>
    <property type="match status" value="1"/>
</dbReference>
<sequence length="416" mass="43391">MPGELPPAVLSADLQDERLIQEEGLKGWVKAQGVRLRAGDLGSMPVVIGLVLIWIIFSIKAPVFISPQNLVNLTIQLVPIGILSLGIVFVLLLGEIDLSVGSVSGLTAAVVAVTFVNKGWPMLVAALFAVLCGTVIGLVYGVVFNRFGVPSFVITLAGLLAFLGVQLLVLGNEGTVNLPFNSGLVQFANGTFLPSWGGYVVALVSAVVVLAAGLTNNRTRASAGLSTLPGSIIYGRAVLLALGLAIVAFVLNRDRGVPLMFVLFVLVVAVMDFVIRRTKWGRTIMAVGGNIEAARRSGINVRRVYLTVFVTCSTFAGLGGVLLASRLSAANQSTGAGDVNLNAIAAAVIGGTSLFGGRGSAYSALLGIFVIQSISNGLDLLNLNSAIRFIITGLVTLLAVIIDSTTRRRRARAGRA</sequence>
<feature type="transmembrane region" description="Helical" evidence="11">
    <location>
        <begin position="151"/>
        <end position="171"/>
    </location>
</feature>
<feature type="transmembrane region" description="Helical" evidence="11">
    <location>
        <begin position="385"/>
        <end position="402"/>
    </location>
</feature>
<keyword evidence="4" id="KW-0997">Cell inner membrane</keyword>
<dbReference type="AlphaFoldDB" id="A0A5Q2FFT3"/>
<evidence type="ECO:0000313" key="12">
    <source>
        <dbReference type="EMBL" id="QGF25271.1"/>
    </source>
</evidence>
<feature type="transmembrane region" description="Helical" evidence="11">
    <location>
        <begin position="233"/>
        <end position="251"/>
    </location>
</feature>
<proteinExistence type="predicted"/>
<dbReference type="Pfam" id="PF02653">
    <property type="entry name" value="BPD_transp_2"/>
    <property type="match status" value="1"/>
</dbReference>